<gene>
    <name evidence="2" type="ORF">GXN76_03425</name>
</gene>
<feature type="transmembrane region" description="Helical" evidence="1">
    <location>
        <begin position="400"/>
        <end position="425"/>
    </location>
</feature>
<proteinExistence type="predicted"/>
<protein>
    <submittedName>
        <fullName evidence="2">Uncharacterized protein</fullName>
    </submittedName>
</protein>
<dbReference type="Proteomes" id="UP000503088">
    <property type="component" value="Chromosome"/>
</dbReference>
<dbReference type="EMBL" id="CP048104">
    <property type="protein sequence ID" value="QKG83617.1"/>
    <property type="molecule type" value="Genomic_DNA"/>
</dbReference>
<feature type="transmembrane region" description="Helical" evidence="1">
    <location>
        <begin position="339"/>
        <end position="356"/>
    </location>
</feature>
<keyword evidence="3" id="KW-1185">Reference proteome</keyword>
<accession>A0A7D4CUR8</accession>
<evidence type="ECO:0000313" key="3">
    <source>
        <dbReference type="Proteomes" id="UP000503088"/>
    </source>
</evidence>
<keyword evidence="1" id="KW-0812">Transmembrane</keyword>
<feature type="transmembrane region" description="Helical" evidence="1">
    <location>
        <begin position="58"/>
        <end position="79"/>
    </location>
</feature>
<evidence type="ECO:0000256" key="1">
    <source>
        <dbReference type="SAM" id="Phobius"/>
    </source>
</evidence>
<keyword evidence="1" id="KW-0472">Membrane</keyword>
<sequence>MHLYDMVRTGLLRQIRSYPFLITIALTVFSGYALVPPADAGYTILQTGGVRGVYNSAWLGGIATLSSSVFLWLFGFYLLRNKISEDHHLNMGTLITSAPVRKTHYLLAKVVTNLLTLMLIHLVLIPLLIMMQFLRGESYQIQLLDYMLPFLLITVPSFTVLATLTVLFDIVPGLKGAVGNILYFLLWALLAAFSMEHIRQADVMGSQLIFSQILEQATVTFPFIDHNIGFGYLEVSTIHTFIWNGLVWTPQLIRERLVWIVVAVVIFFITVLIFPRSSLVAGKAKRTKEQATLLNIYSDPTELPMEKEGLSPLHTKKKYHFFPLLRSEILLILKGLPKWWYILSIAAIGGTMLIDYRELKEWLPITLLWPITIWSQMATRERHHRTEALLFSSGSPFLQLFSQWFAGYIITFALGIGITFSAITAHDGSFLVSWLVGLCFVPTLALALGVWSGTRKLFEVIYLLVWYMGPMQVESPLDFMGISQTEPLPFFYLGCTLLLFVVAVIGRKKQLKN</sequence>
<feature type="transmembrane region" description="Helical" evidence="1">
    <location>
        <begin position="180"/>
        <end position="198"/>
    </location>
</feature>
<dbReference type="KEGG" id="kpul:GXN76_03425"/>
<organism evidence="2 3">
    <name type="scientific">Kroppenstedtia pulmonis</name>
    <dbReference type="NCBI Taxonomy" id="1380685"/>
    <lineage>
        <taxon>Bacteria</taxon>
        <taxon>Bacillati</taxon>
        <taxon>Bacillota</taxon>
        <taxon>Bacilli</taxon>
        <taxon>Bacillales</taxon>
        <taxon>Thermoactinomycetaceae</taxon>
        <taxon>Kroppenstedtia</taxon>
    </lineage>
</organism>
<name>A0A7D4CUR8_9BACL</name>
<dbReference type="AlphaFoldDB" id="A0A7D4CUR8"/>
<feature type="transmembrane region" description="Helical" evidence="1">
    <location>
        <begin position="431"/>
        <end position="450"/>
    </location>
</feature>
<keyword evidence="1" id="KW-1133">Transmembrane helix</keyword>
<reference evidence="2 3" key="1">
    <citation type="submission" date="2020-01" db="EMBL/GenBank/DDBJ databases">
        <authorList>
            <person name="Gulvik C.A."/>
            <person name="Batra D.G."/>
        </authorList>
    </citation>
    <scope>NUCLEOTIDE SEQUENCE [LARGE SCALE GENOMIC DNA]</scope>
    <source>
        <strain evidence="2 3">W9323</strain>
    </source>
</reference>
<evidence type="ECO:0000313" key="2">
    <source>
        <dbReference type="EMBL" id="QKG83617.1"/>
    </source>
</evidence>
<feature type="transmembrane region" description="Helical" evidence="1">
    <location>
        <begin position="110"/>
        <end position="134"/>
    </location>
</feature>
<feature type="transmembrane region" description="Helical" evidence="1">
    <location>
        <begin position="488"/>
        <end position="506"/>
    </location>
</feature>
<feature type="transmembrane region" description="Helical" evidence="1">
    <location>
        <begin position="146"/>
        <end position="168"/>
    </location>
</feature>
<feature type="transmembrane region" description="Helical" evidence="1">
    <location>
        <begin position="20"/>
        <end position="38"/>
    </location>
</feature>
<feature type="transmembrane region" description="Helical" evidence="1">
    <location>
        <begin position="257"/>
        <end position="275"/>
    </location>
</feature>
<dbReference type="RefSeq" id="WP_173220531.1">
    <property type="nucleotide sequence ID" value="NZ_CP048104.1"/>
</dbReference>